<dbReference type="Proteomes" id="UP000245207">
    <property type="component" value="Unassembled WGS sequence"/>
</dbReference>
<protein>
    <submittedName>
        <fullName evidence="1">Uncharacterized protein</fullName>
    </submittedName>
</protein>
<evidence type="ECO:0000313" key="1">
    <source>
        <dbReference type="EMBL" id="PWA73187.1"/>
    </source>
</evidence>
<keyword evidence="2" id="KW-1185">Reference proteome</keyword>
<accession>A0A2U1NI61</accession>
<proteinExistence type="predicted"/>
<reference evidence="1 2" key="1">
    <citation type="journal article" date="2018" name="Mol. Plant">
        <title>The genome of Artemisia annua provides insight into the evolution of Asteraceae family and artemisinin biosynthesis.</title>
        <authorList>
            <person name="Shen Q."/>
            <person name="Zhang L."/>
            <person name="Liao Z."/>
            <person name="Wang S."/>
            <person name="Yan T."/>
            <person name="Shi P."/>
            <person name="Liu M."/>
            <person name="Fu X."/>
            <person name="Pan Q."/>
            <person name="Wang Y."/>
            <person name="Lv Z."/>
            <person name="Lu X."/>
            <person name="Zhang F."/>
            <person name="Jiang W."/>
            <person name="Ma Y."/>
            <person name="Chen M."/>
            <person name="Hao X."/>
            <person name="Li L."/>
            <person name="Tang Y."/>
            <person name="Lv G."/>
            <person name="Zhou Y."/>
            <person name="Sun X."/>
            <person name="Brodelius P.E."/>
            <person name="Rose J.K.C."/>
            <person name="Tang K."/>
        </authorList>
    </citation>
    <scope>NUCLEOTIDE SEQUENCE [LARGE SCALE GENOMIC DNA]</scope>
    <source>
        <strain evidence="2">cv. Huhao1</strain>
        <tissue evidence="1">Leaf</tissue>
    </source>
</reference>
<name>A0A2U1NI61_ARTAN</name>
<dbReference type="EMBL" id="PKPP01002776">
    <property type="protein sequence ID" value="PWA73187.1"/>
    <property type="molecule type" value="Genomic_DNA"/>
</dbReference>
<dbReference type="AlphaFoldDB" id="A0A2U1NI61"/>
<organism evidence="1 2">
    <name type="scientific">Artemisia annua</name>
    <name type="common">Sweet wormwood</name>
    <dbReference type="NCBI Taxonomy" id="35608"/>
    <lineage>
        <taxon>Eukaryota</taxon>
        <taxon>Viridiplantae</taxon>
        <taxon>Streptophyta</taxon>
        <taxon>Embryophyta</taxon>
        <taxon>Tracheophyta</taxon>
        <taxon>Spermatophyta</taxon>
        <taxon>Magnoliopsida</taxon>
        <taxon>eudicotyledons</taxon>
        <taxon>Gunneridae</taxon>
        <taxon>Pentapetalae</taxon>
        <taxon>asterids</taxon>
        <taxon>campanulids</taxon>
        <taxon>Asterales</taxon>
        <taxon>Asteraceae</taxon>
        <taxon>Asteroideae</taxon>
        <taxon>Anthemideae</taxon>
        <taxon>Artemisiinae</taxon>
        <taxon>Artemisia</taxon>
    </lineage>
</organism>
<comment type="caution">
    <text evidence="1">The sequence shown here is derived from an EMBL/GenBank/DDBJ whole genome shotgun (WGS) entry which is preliminary data.</text>
</comment>
<dbReference type="OrthoDB" id="1704390at2759"/>
<evidence type="ECO:0000313" key="2">
    <source>
        <dbReference type="Proteomes" id="UP000245207"/>
    </source>
</evidence>
<sequence>MVIVRFHCPFVGLSGCHDGRGNGLTRTSLITHLRDRHFNEEALVVTKHSLATSLVVFEAAEVTLKRMGLWLCGVCFTTHTFRSKCRHGNGSNFVSPPDCGDGMVRLSRLELDLHDELR</sequence>
<gene>
    <name evidence="1" type="ORF">CTI12_AA260220</name>
</gene>
<dbReference type="PROSITE" id="PS51257">
    <property type="entry name" value="PROKAR_LIPOPROTEIN"/>
    <property type="match status" value="1"/>
</dbReference>